<dbReference type="InterPro" id="IPR011047">
    <property type="entry name" value="Quinoprotein_ADH-like_sf"/>
</dbReference>
<evidence type="ECO:0008006" key="9">
    <source>
        <dbReference type="Google" id="ProtNLM"/>
    </source>
</evidence>
<sequence>MVYVYKETRVSLDWASDDRIVEVAVPDYDAAEAAAAADEHGIDTNSVLMTGETDDFPLGSLASSSSIVFRAIHQTPRTVLWRVVNKGRTLLMLPLDVARSNDQHLAVASAYKIQFSRAIVPGCVTFYDLPDTHSLMIFVLTSGNNLYTFNLQQGFFTSHNEGDRLYPGWCHVFQPPSLAVRSAHFLRAISEDSLLVALQDGSLIRLDRLVHQKSSSGYKEITFSDGGYFNSIKSIVRWAGAQVRYGDKSIAASTVVSVDMTFRYSLLFTVSINHQLKVWSMERGTMLGTYDLLNEPTSNAPSIKNYLDPAPAHLVTLIEGSPDPRYMFLLLTLSPAGSGTFKLWAATDDGTAGFTRLIDLYPDESLKLEPPTFGTLWVVADFGVASFSKDDPSLMSMWLLWKSNTSSRLQTVTFKIDDMPRTFGNWVDASQEQLLLEKPRSPPGGEIADLSSYWLDWIFQPGRFSDSVIDRAVEIFKKNFISKGGRSSDLDKPSSNDSRAGLVLSAVNAVVSLREIHPFDAGMDTEDALWRDYEVQWNTFFRICTELDRTRVEALSLNIDPASGLAFVANADTITVVRKSSESETISQNLATATTADIQRLYQNASERGKALFGDGLVDSVKSLILAARELNDSLSPTAFDDCVAAFQDEVTRPPDVEIYDRIDGMYDRCFEGRVPQSHLDHVASLVAALQHDPERAFRVVLSSITQFEPSGSSNLTVFGEKLLLRGSQEIIHVNYTLLFELTLLLILVHCSTIVEIDDIEPYNRLYLDLVALLREYNILSWLSKNSWTPTPEDVETEQNLRVTLGLIRGYRGQTLPQIHNFPTLQILLKTNGGPPPSAVGSGPVTLTSSIQKFLAATELGQFSEAVTLIASRLLRMNAIRLMGEFMPYLPPTPWGDYLKARMAVCRKEWKTAEELFQSAAPGIAAHHHIAPVNSLNALFTPVEIEYLCSGTPKYYFHVAEIFEHRKQYGEVVVFSELAFEALPSRLDEEDTALRSDILARQFSAALQVPNYQSAYSALISYSDKALQRQALKSLIISMCEHHQAEALCQFDFPGLHEEVDAVLERQYEQLNEVASVQIPYHKIAYAWRVSRGNRRGAASVQYDHLKKLQGCLTNSQRYTGREVREAYLALLNVLALVPKEEAYIFTRLHAEQESSGVHFVDGTKLKRRVVSIDNVREEFQEEMRRTIEYLSGGIFF</sequence>
<dbReference type="Pfam" id="PF21486">
    <property type="entry name" value="NUP120_helical"/>
    <property type="match status" value="1"/>
</dbReference>
<dbReference type="InterPro" id="IPR056548">
    <property type="entry name" value="HEAT_Nup120"/>
</dbReference>
<evidence type="ECO:0000259" key="5">
    <source>
        <dbReference type="Pfam" id="PF21486"/>
    </source>
</evidence>
<dbReference type="InterPro" id="IPR021717">
    <property type="entry name" value="Nucleoporin_Nup160"/>
</dbReference>
<dbReference type="Proteomes" id="UP001313282">
    <property type="component" value="Unassembled WGS sequence"/>
</dbReference>
<dbReference type="PANTHER" id="PTHR21286:SF0">
    <property type="entry name" value="NUCLEAR PORE COMPLEX PROTEIN NUP160"/>
    <property type="match status" value="1"/>
</dbReference>
<keyword evidence="2" id="KW-0813">Transport</keyword>
<dbReference type="PANTHER" id="PTHR21286">
    <property type="entry name" value="NUCLEAR PORE COMPLEX PROTEIN NUP160"/>
    <property type="match status" value="1"/>
</dbReference>
<dbReference type="Pfam" id="PF23300">
    <property type="entry name" value="HEAT_Nup120"/>
    <property type="match status" value="1"/>
</dbReference>
<dbReference type="GO" id="GO:0005643">
    <property type="term" value="C:nuclear pore"/>
    <property type="evidence" value="ECO:0007669"/>
    <property type="project" value="UniProtKB-ARBA"/>
</dbReference>
<organism evidence="7 8">
    <name type="scientific">Orbilia javanica</name>
    <dbReference type="NCBI Taxonomy" id="47235"/>
    <lineage>
        <taxon>Eukaryota</taxon>
        <taxon>Fungi</taxon>
        <taxon>Dikarya</taxon>
        <taxon>Ascomycota</taxon>
        <taxon>Pezizomycotina</taxon>
        <taxon>Orbiliomycetes</taxon>
        <taxon>Orbiliales</taxon>
        <taxon>Orbiliaceae</taxon>
        <taxon>Orbilia</taxon>
    </lineage>
</organism>
<comment type="subcellular location">
    <subcellularLocation>
        <location evidence="1">Nucleus</location>
    </subcellularLocation>
</comment>
<evidence type="ECO:0000259" key="6">
    <source>
        <dbReference type="Pfam" id="PF23300"/>
    </source>
</evidence>
<evidence type="ECO:0000313" key="8">
    <source>
        <dbReference type="Proteomes" id="UP001313282"/>
    </source>
</evidence>
<keyword evidence="8" id="KW-1185">Reference proteome</keyword>
<feature type="domain" description="Nucleoporin Nup120/160 beta-propeller" evidence="4">
    <location>
        <begin position="77"/>
        <end position="584"/>
    </location>
</feature>
<evidence type="ECO:0000256" key="3">
    <source>
        <dbReference type="ARBA" id="ARBA00023242"/>
    </source>
</evidence>
<keyword evidence="3" id="KW-0539">Nucleus</keyword>
<protein>
    <recommendedName>
        <fullName evidence="9">Nucleoporin Nup120/160-domain-containing protein</fullName>
    </recommendedName>
</protein>
<name>A0AAN8N065_9PEZI</name>
<dbReference type="GO" id="GO:0017056">
    <property type="term" value="F:structural constituent of nuclear pore"/>
    <property type="evidence" value="ECO:0007669"/>
    <property type="project" value="TreeGrafter"/>
</dbReference>
<dbReference type="EMBL" id="JAVHNR010000001">
    <property type="protein sequence ID" value="KAK6356403.1"/>
    <property type="molecule type" value="Genomic_DNA"/>
</dbReference>
<accession>A0AAN8N065</accession>
<proteinExistence type="predicted"/>
<comment type="caution">
    <text evidence="7">The sequence shown here is derived from an EMBL/GenBank/DDBJ whole genome shotgun (WGS) entry which is preliminary data.</text>
</comment>
<dbReference type="Pfam" id="PF11715">
    <property type="entry name" value="Beta-prop_Nup120_160"/>
    <property type="match status" value="1"/>
</dbReference>
<dbReference type="SUPFAM" id="SSF50998">
    <property type="entry name" value="Quinoprotein alcohol dehydrogenase-like"/>
    <property type="match status" value="1"/>
</dbReference>
<evidence type="ECO:0000259" key="4">
    <source>
        <dbReference type="Pfam" id="PF11715"/>
    </source>
</evidence>
<dbReference type="InterPro" id="IPR048884">
    <property type="entry name" value="Nup120_helical"/>
</dbReference>
<feature type="domain" description="Nucleoporin Nup120 helical" evidence="5">
    <location>
        <begin position="648"/>
        <end position="758"/>
    </location>
</feature>
<evidence type="ECO:0000256" key="1">
    <source>
        <dbReference type="ARBA" id="ARBA00004123"/>
    </source>
</evidence>
<evidence type="ECO:0000313" key="7">
    <source>
        <dbReference type="EMBL" id="KAK6356403.1"/>
    </source>
</evidence>
<evidence type="ECO:0000256" key="2">
    <source>
        <dbReference type="ARBA" id="ARBA00022448"/>
    </source>
</evidence>
<dbReference type="InterPro" id="IPR059141">
    <property type="entry name" value="Beta-prop_Nup120_160"/>
</dbReference>
<dbReference type="AlphaFoldDB" id="A0AAN8N065"/>
<feature type="domain" description="Nucleoporin nup120-like HEAT repeat" evidence="6">
    <location>
        <begin position="870"/>
        <end position="1041"/>
    </location>
</feature>
<gene>
    <name evidence="7" type="ORF">TWF718_000763</name>
</gene>
<reference evidence="7 8" key="1">
    <citation type="submission" date="2019-10" db="EMBL/GenBank/DDBJ databases">
        <authorList>
            <person name="Palmer J.M."/>
        </authorList>
    </citation>
    <scope>NUCLEOTIDE SEQUENCE [LARGE SCALE GENOMIC DNA]</scope>
    <source>
        <strain evidence="7 8">TWF718</strain>
    </source>
</reference>